<evidence type="ECO:0000256" key="6">
    <source>
        <dbReference type="ARBA" id="ARBA00022797"/>
    </source>
</evidence>
<comment type="pathway">
    <text evidence="2 9">Aromatic compound metabolism; beta-ketoadipate pathway; 5-oxo-4,5-dihydro-2-furylacetate from catechol: step 3/3.</text>
</comment>
<name>A0A7C9VL41_9BRAD</name>
<evidence type="ECO:0000259" key="10">
    <source>
        <dbReference type="Pfam" id="PF02426"/>
    </source>
</evidence>
<comment type="subunit">
    <text evidence="4">Homodecamer.</text>
</comment>
<comment type="catalytic activity">
    <reaction evidence="1 9">
        <text>(S)-muconolactone = (4,5-dihydro-5-oxofuran-2-yl)-acetate</text>
        <dbReference type="Rhea" id="RHEA:12348"/>
        <dbReference type="ChEBI" id="CHEBI:58425"/>
        <dbReference type="ChEBI" id="CHEBI:58736"/>
        <dbReference type="EC" id="5.3.3.4"/>
    </reaction>
</comment>
<feature type="domain" description="Muconolactone isomerase" evidence="10">
    <location>
        <begin position="1"/>
        <end position="89"/>
    </location>
</feature>
<keyword evidence="6 9" id="KW-0058">Aromatic hydrocarbons catabolism</keyword>
<evidence type="ECO:0000256" key="5">
    <source>
        <dbReference type="ARBA" id="ARBA00012070"/>
    </source>
</evidence>
<dbReference type="AlphaFoldDB" id="A0A7C9VL41"/>
<keyword evidence="7 9" id="KW-0413">Isomerase</keyword>
<dbReference type="Proteomes" id="UP000480266">
    <property type="component" value="Unassembled WGS sequence"/>
</dbReference>
<dbReference type="EC" id="5.3.3.4" evidence="5 8"/>
<evidence type="ECO:0000256" key="2">
    <source>
        <dbReference type="ARBA" id="ARBA00005193"/>
    </source>
</evidence>
<dbReference type="EMBL" id="JAAMRR010001080">
    <property type="protein sequence ID" value="NGX97610.1"/>
    <property type="molecule type" value="Genomic_DNA"/>
</dbReference>
<sequence length="95" mass="10790">MLFQVKMTVTIPAHLASGEFDSLKKLEKARAQELQIAGVWRHLWRIVGNYANISVFEVTNGEELHEILSTLPLFPYMNLEVTPLCRHPSSIEARG</sequence>
<evidence type="ECO:0000313" key="12">
    <source>
        <dbReference type="Proteomes" id="UP000480266"/>
    </source>
</evidence>
<organism evidence="11 12">
    <name type="scientific">Candidatus Afipia apatlaquensis</name>
    <dbReference type="NCBI Taxonomy" id="2712852"/>
    <lineage>
        <taxon>Bacteria</taxon>
        <taxon>Pseudomonadati</taxon>
        <taxon>Pseudomonadota</taxon>
        <taxon>Alphaproteobacteria</taxon>
        <taxon>Hyphomicrobiales</taxon>
        <taxon>Nitrobacteraceae</taxon>
        <taxon>Afipia</taxon>
    </lineage>
</organism>
<dbReference type="InterPro" id="IPR011008">
    <property type="entry name" value="Dimeric_a/b-barrel"/>
</dbReference>
<evidence type="ECO:0000256" key="4">
    <source>
        <dbReference type="ARBA" id="ARBA00011365"/>
    </source>
</evidence>
<evidence type="ECO:0000256" key="8">
    <source>
        <dbReference type="NCBIfam" id="TIGR03221"/>
    </source>
</evidence>
<dbReference type="UniPathway" id="UPA00157">
    <property type="reaction ID" value="UER00260"/>
</dbReference>
<comment type="similarity">
    <text evidence="3 9">Belongs to the muconolactone Delta-isomerase family.</text>
</comment>
<dbReference type="GO" id="GO:0042952">
    <property type="term" value="P:beta-ketoadipate pathway"/>
    <property type="evidence" value="ECO:0007669"/>
    <property type="project" value="UniProtKB-UniRule"/>
</dbReference>
<dbReference type="Pfam" id="PF02426">
    <property type="entry name" value="MIase"/>
    <property type="match status" value="1"/>
</dbReference>
<gene>
    <name evidence="11" type="primary">catC</name>
    <name evidence="11" type="ORF">G4V63_21115</name>
</gene>
<dbReference type="InterPro" id="IPR003464">
    <property type="entry name" value="Muconolactone_d_Isoase"/>
</dbReference>
<dbReference type="Gene3D" id="3.30.70.1060">
    <property type="entry name" value="Dimeric alpha+beta barrel"/>
    <property type="match status" value="1"/>
</dbReference>
<keyword evidence="12" id="KW-1185">Reference proteome</keyword>
<comment type="caution">
    <text evidence="11">The sequence shown here is derived from an EMBL/GenBank/DDBJ whole genome shotgun (WGS) entry which is preliminary data.</text>
</comment>
<reference evidence="11" key="1">
    <citation type="submission" date="2020-02" db="EMBL/GenBank/DDBJ databases">
        <title>Draft genome sequence of Candidatus Afipia apatlaquensis IBT-C3, a potential strain for decolorization of textile dyes.</title>
        <authorList>
            <person name="Sanchez-Reyes A."/>
            <person name="Breton-Deval L."/>
            <person name="Mangelson H."/>
            <person name="Sanchez-Flores A."/>
        </authorList>
    </citation>
    <scope>NUCLEOTIDE SEQUENCE [LARGE SCALE GENOMIC DNA]</scope>
    <source>
        <strain evidence="11">IBT-C3</strain>
    </source>
</reference>
<dbReference type="NCBIfam" id="TIGR03221">
    <property type="entry name" value="muco_delta"/>
    <property type="match status" value="1"/>
</dbReference>
<dbReference type="SUPFAM" id="SSF54909">
    <property type="entry name" value="Dimeric alpha+beta barrel"/>
    <property type="match status" value="1"/>
</dbReference>
<evidence type="ECO:0000256" key="1">
    <source>
        <dbReference type="ARBA" id="ARBA00001739"/>
    </source>
</evidence>
<protein>
    <recommendedName>
        <fullName evidence="5 8">Muconolactone Delta-isomerase</fullName>
        <shortName evidence="9">MIase</shortName>
        <ecNumber evidence="5 8">5.3.3.4</ecNumber>
    </recommendedName>
</protein>
<evidence type="ECO:0000256" key="9">
    <source>
        <dbReference type="PIRNR" id="PIRNR001486"/>
    </source>
</evidence>
<accession>A0A7C9VL41</accession>
<evidence type="ECO:0000256" key="7">
    <source>
        <dbReference type="ARBA" id="ARBA00023235"/>
    </source>
</evidence>
<evidence type="ECO:0000313" key="11">
    <source>
        <dbReference type="EMBL" id="NGX97610.1"/>
    </source>
</evidence>
<dbReference type="PIRSF" id="PIRSF001486">
    <property type="entry name" value="CatC"/>
    <property type="match status" value="1"/>
</dbReference>
<dbReference type="GO" id="GO:0016159">
    <property type="term" value="F:muconolactone delta-isomerase activity"/>
    <property type="evidence" value="ECO:0007669"/>
    <property type="project" value="UniProtKB-UniRule"/>
</dbReference>
<dbReference type="InterPro" id="IPR026029">
    <property type="entry name" value="MLI_dom"/>
</dbReference>
<proteinExistence type="inferred from homology"/>
<evidence type="ECO:0000256" key="3">
    <source>
        <dbReference type="ARBA" id="ARBA00010882"/>
    </source>
</evidence>